<evidence type="ECO:0000313" key="9">
    <source>
        <dbReference type="EMBL" id="KOB69990.1"/>
    </source>
</evidence>
<dbReference type="AlphaFoldDB" id="A0A0L7L3J7"/>
<reference evidence="9 10" key="1">
    <citation type="journal article" date="2015" name="Genome Biol. Evol.">
        <title>The genome of winter moth (Operophtera brumata) provides a genomic perspective on sexual dimorphism and phenology.</title>
        <authorList>
            <person name="Derks M.F."/>
            <person name="Smit S."/>
            <person name="Salis L."/>
            <person name="Schijlen E."/>
            <person name="Bossers A."/>
            <person name="Mateman C."/>
            <person name="Pijl A.S."/>
            <person name="de Ridder D."/>
            <person name="Groenen M.A."/>
            <person name="Visser M.E."/>
            <person name="Megens H.J."/>
        </authorList>
    </citation>
    <scope>NUCLEOTIDE SEQUENCE [LARGE SCALE GENOMIC DNA]</scope>
    <source>
        <strain evidence="9">WM2013NL</strain>
        <tissue evidence="9">Head and thorax</tissue>
    </source>
</reference>
<dbReference type="InterPro" id="IPR027806">
    <property type="entry name" value="HARBI1_dom"/>
</dbReference>
<evidence type="ECO:0000256" key="7">
    <source>
        <dbReference type="ARBA" id="ARBA00023242"/>
    </source>
</evidence>
<dbReference type="InterPro" id="IPR045249">
    <property type="entry name" value="HARBI1-like"/>
</dbReference>
<evidence type="ECO:0000256" key="3">
    <source>
        <dbReference type="ARBA" id="ARBA00006958"/>
    </source>
</evidence>
<keyword evidence="5" id="KW-0479">Metal-binding</keyword>
<dbReference type="PANTHER" id="PTHR22930">
    <property type="match status" value="1"/>
</dbReference>
<evidence type="ECO:0000256" key="1">
    <source>
        <dbReference type="ARBA" id="ARBA00001968"/>
    </source>
</evidence>
<comment type="similarity">
    <text evidence="3">Belongs to the HARBI1 family.</text>
</comment>
<evidence type="ECO:0000313" key="10">
    <source>
        <dbReference type="Proteomes" id="UP000037510"/>
    </source>
</evidence>
<dbReference type="GO" id="GO:0005634">
    <property type="term" value="C:nucleus"/>
    <property type="evidence" value="ECO:0007669"/>
    <property type="project" value="UniProtKB-SubCell"/>
</dbReference>
<dbReference type="Proteomes" id="UP000037510">
    <property type="component" value="Unassembled WGS sequence"/>
</dbReference>
<keyword evidence="6" id="KW-0378">Hydrolase</keyword>
<comment type="caution">
    <text evidence="9">The sequence shown here is derived from an EMBL/GenBank/DDBJ whole genome shotgun (WGS) entry which is preliminary data.</text>
</comment>
<gene>
    <name evidence="9" type="ORF">OBRU01_16140</name>
</gene>
<evidence type="ECO:0000256" key="5">
    <source>
        <dbReference type="ARBA" id="ARBA00022723"/>
    </source>
</evidence>
<accession>A0A0L7L3J7</accession>
<dbReference type="PANTHER" id="PTHR22930:SF289">
    <property type="entry name" value="DDE TNP4 DOMAIN-CONTAINING PROTEIN-RELATED"/>
    <property type="match status" value="1"/>
</dbReference>
<evidence type="ECO:0000259" key="8">
    <source>
        <dbReference type="Pfam" id="PF13359"/>
    </source>
</evidence>
<keyword evidence="10" id="KW-1185">Reference proteome</keyword>
<comment type="subcellular location">
    <subcellularLocation>
        <location evidence="2">Nucleus</location>
    </subcellularLocation>
</comment>
<evidence type="ECO:0000256" key="2">
    <source>
        <dbReference type="ARBA" id="ARBA00004123"/>
    </source>
</evidence>
<evidence type="ECO:0000256" key="6">
    <source>
        <dbReference type="ARBA" id="ARBA00022801"/>
    </source>
</evidence>
<dbReference type="Pfam" id="PF13359">
    <property type="entry name" value="DDE_Tnp_4"/>
    <property type="match status" value="1"/>
</dbReference>
<dbReference type="GO" id="GO:0046872">
    <property type="term" value="F:metal ion binding"/>
    <property type="evidence" value="ECO:0007669"/>
    <property type="project" value="UniProtKB-KW"/>
</dbReference>
<keyword evidence="4" id="KW-0540">Nuclease</keyword>
<proteinExistence type="inferred from homology"/>
<keyword evidence="7" id="KW-0539">Nucleus</keyword>
<dbReference type="STRING" id="104452.A0A0L7L3J7"/>
<comment type="cofactor">
    <cofactor evidence="1">
        <name>a divalent metal cation</name>
        <dbReference type="ChEBI" id="CHEBI:60240"/>
    </cofactor>
</comment>
<evidence type="ECO:0000256" key="4">
    <source>
        <dbReference type="ARBA" id="ARBA00022722"/>
    </source>
</evidence>
<dbReference type="GO" id="GO:0004518">
    <property type="term" value="F:nuclease activity"/>
    <property type="evidence" value="ECO:0007669"/>
    <property type="project" value="UniProtKB-KW"/>
</dbReference>
<organism evidence="9 10">
    <name type="scientific">Operophtera brumata</name>
    <name type="common">Winter moth</name>
    <name type="synonym">Phalaena brumata</name>
    <dbReference type="NCBI Taxonomy" id="104452"/>
    <lineage>
        <taxon>Eukaryota</taxon>
        <taxon>Metazoa</taxon>
        <taxon>Ecdysozoa</taxon>
        <taxon>Arthropoda</taxon>
        <taxon>Hexapoda</taxon>
        <taxon>Insecta</taxon>
        <taxon>Pterygota</taxon>
        <taxon>Neoptera</taxon>
        <taxon>Endopterygota</taxon>
        <taxon>Lepidoptera</taxon>
        <taxon>Glossata</taxon>
        <taxon>Ditrysia</taxon>
        <taxon>Geometroidea</taxon>
        <taxon>Geometridae</taxon>
        <taxon>Larentiinae</taxon>
        <taxon>Operophtera</taxon>
    </lineage>
</organism>
<dbReference type="EMBL" id="JTDY01003191">
    <property type="protein sequence ID" value="KOB69990.1"/>
    <property type="molecule type" value="Genomic_DNA"/>
</dbReference>
<feature type="domain" description="DDE Tnp4" evidence="8">
    <location>
        <begin position="168"/>
        <end position="324"/>
    </location>
</feature>
<sequence length="385" mass="43393">MSGLGLRLLYLFNAQRAANAAGRERRRERLRNLRLRRCRAADAFSVMSDRDFIKTYRLTKPQMKDLIRELEPYIPKEKKRDGLDAACKVLIALAFFASGSYQTLVGQSVVHAVSQPTVSRAIQQVTTALNNETFYRKHVNFPLTREARERIRRRFYVKFGVPGVVGCVDGTHVCIIKPSVHEEAYYCRKGYHSLNVMIVSICDADLNILCVDPSSPGSTHDSTVWRDHPLNNHLNGVNESGETNFLLGDSGYALRKNLLTPILNADEGSPEEHYYGKHVRARNVVERTIGVLKARYRCLLVARQLHYMPEMAAKMVNACCVLHNIANRSRLQVPELSESERCDERRLQLQQRHEETALAPAAQAAAAVVAGPARRHNPPLAQGRA</sequence>
<dbReference type="GO" id="GO:0016787">
    <property type="term" value="F:hydrolase activity"/>
    <property type="evidence" value="ECO:0007669"/>
    <property type="project" value="UniProtKB-KW"/>
</dbReference>
<feature type="non-terminal residue" evidence="9">
    <location>
        <position position="385"/>
    </location>
</feature>
<protein>
    <recommendedName>
        <fullName evidence="8">DDE Tnp4 domain-containing protein</fullName>
    </recommendedName>
</protein>
<name>A0A0L7L3J7_OPEBR</name>